<organism evidence="1">
    <name type="scientific">Arundo donax</name>
    <name type="common">Giant reed</name>
    <name type="synonym">Donax arundinaceus</name>
    <dbReference type="NCBI Taxonomy" id="35708"/>
    <lineage>
        <taxon>Eukaryota</taxon>
        <taxon>Viridiplantae</taxon>
        <taxon>Streptophyta</taxon>
        <taxon>Embryophyta</taxon>
        <taxon>Tracheophyta</taxon>
        <taxon>Spermatophyta</taxon>
        <taxon>Magnoliopsida</taxon>
        <taxon>Liliopsida</taxon>
        <taxon>Poales</taxon>
        <taxon>Poaceae</taxon>
        <taxon>PACMAD clade</taxon>
        <taxon>Arundinoideae</taxon>
        <taxon>Arundineae</taxon>
        <taxon>Arundo</taxon>
    </lineage>
</organism>
<name>A0A0A8YPX6_ARUDO</name>
<sequence>MLHQRGTIARKLPANQLKVAMERCCLAPEEVSVDKLLATWEEEALDAEIPGSEELTAVLDG</sequence>
<evidence type="ECO:0000313" key="1">
    <source>
        <dbReference type="EMBL" id="JAD26905.1"/>
    </source>
</evidence>
<reference evidence="1" key="1">
    <citation type="submission" date="2014-09" db="EMBL/GenBank/DDBJ databases">
        <authorList>
            <person name="Magalhaes I.L.F."/>
            <person name="Oliveira U."/>
            <person name="Santos F.R."/>
            <person name="Vidigal T.H.D.A."/>
            <person name="Brescovit A.D."/>
            <person name="Santos A.J."/>
        </authorList>
    </citation>
    <scope>NUCLEOTIDE SEQUENCE</scope>
    <source>
        <tissue evidence="1">Shoot tissue taken approximately 20 cm above the soil surface</tissue>
    </source>
</reference>
<proteinExistence type="predicted"/>
<dbReference type="AlphaFoldDB" id="A0A0A8YPX6"/>
<reference evidence="1" key="2">
    <citation type="journal article" date="2015" name="Data Brief">
        <title>Shoot transcriptome of the giant reed, Arundo donax.</title>
        <authorList>
            <person name="Barrero R.A."/>
            <person name="Guerrero F.D."/>
            <person name="Moolhuijzen P."/>
            <person name="Goolsby J.A."/>
            <person name="Tidwell J."/>
            <person name="Bellgard S.E."/>
            <person name="Bellgard M.I."/>
        </authorList>
    </citation>
    <scope>NUCLEOTIDE SEQUENCE</scope>
    <source>
        <tissue evidence="1">Shoot tissue taken approximately 20 cm above the soil surface</tissue>
    </source>
</reference>
<accession>A0A0A8YPX6</accession>
<protein>
    <submittedName>
        <fullName evidence="1">Uncharacterized protein</fullName>
    </submittedName>
</protein>
<dbReference type="EMBL" id="GBRH01270990">
    <property type="protein sequence ID" value="JAD26905.1"/>
    <property type="molecule type" value="Transcribed_RNA"/>
</dbReference>